<evidence type="ECO:0000313" key="3">
    <source>
        <dbReference type="EMBL" id="ELQ42623.1"/>
    </source>
</evidence>
<reference evidence="3" key="1">
    <citation type="journal article" date="2012" name="PLoS Genet.">
        <title>Comparative analysis of the genomes of two field isolates of the rice blast fungus Magnaporthe oryzae.</title>
        <authorList>
            <person name="Xue M."/>
            <person name="Yang J."/>
            <person name="Li Z."/>
            <person name="Hu S."/>
            <person name="Yao N."/>
            <person name="Dean R.A."/>
            <person name="Zhao W."/>
            <person name="Shen M."/>
            <person name="Zhang H."/>
            <person name="Li C."/>
            <person name="Liu L."/>
            <person name="Cao L."/>
            <person name="Xu X."/>
            <person name="Xing Y."/>
            <person name="Hsiang T."/>
            <person name="Zhang Z."/>
            <person name="Xu J.R."/>
            <person name="Peng Y.L."/>
        </authorList>
    </citation>
    <scope>NUCLEOTIDE SEQUENCE</scope>
    <source>
        <strain evidence="3">Y34</strain>
    </source>
</reference>
<dbReference type="GO" id="GO:0005737">
    <property type="term" value="C:cytoplasm"/>
    <property type="evidence" value="ECO:0007669"/>
    <property type="project" value="TreeGrafter"/>
</dbReference>
<gene>
    <name evidence="3" type="ORF">OOU_Y34scaffold00203g112</name>
</gene>
<feature type="region of interest" description="Disordered" evidence="1">
    <location>
        <begin position="85"/>
        <end position="136"/>
    </location>
</feature>
<dbReference type="PANTHER" id="PTHR13847:SF279">
    <property type="entry name" value="FAD DEPENDENT OXIDOREDUCTASE DOMAIN-CONTAINING PROTEIN-RELATED"/>
    <property type="match status" value="1"/>
</dbReference>
<feature type="domain" description="FAD dependent oxidoreductase" evidence="2">
    <location>
        <begin position="43"/>
        <end position="95"/>
    </location>
</feature>
<evidence type="ECO:0000259" key="2">
    <source>
        <dbReference type="Pfam" id="PF01266"/>
    </source>
</evidence>
<dbReference type="SUPFAM" id="SSF51905">
    <property type="entry name" value="FAD/NAD(P)-binding domain"/>
    <property type="match status" value="1"/>
</dbReference>
<sequence>MEERGNIPVSLPVKNPTRSYWQDPPDQVIANLRSSPDLTQDADVVIIGSGITGAAIAWHLLQDDAEGPYPKVVMLEAREICSGATGRNDKCTRSASGRITSGAGRFRRHQRDPVAVVRGARDQNSRKVKGLVGGSK</sequence>
<dbReference type="AlphaFoldDB" id="A0AA97PQ58"/>
<organism evidence="3">
    <name type="scientific">Pyricularia oryzae (strain Y34)</name>
    <name type="common">Rice blast fungus</name>
    <name type="synonym">Magnaporthe oryzae</name>
    <dbReference type="NCBI Taxonomy" id="1143189"/>
    <lineage>
        <taxon>Eukaryota</taxon>
        <taxon>Fungi</taxon>
        <taxon>Dikarya</taxon>
        <taxon>Ascomycota</taxon>
        <taxon>Pezizomycotina</taxon>
        <taxon>Sordariomycetes</taxon>
        <taxon>Sordariomycetidae</taxon>
        <taxon>Magnaporthales</taxon>
        <taxon>Pyriculariaceae</taxon>
        <taxon>Pyricularia</taxon>
    </lineage>
</organism>
<feature type="region of interest" description="Disordered" evidence="1">
    <location>
        <begin position="1"/>
        <end position="24"/>
    </location>
</feature>
<dbReference type="Pfam" id="PF01266">
    <property type="entry name" value="DAO"/>
    <property type="match status" value="1"/>
</dbReference>
<protein>
    <recommendedName>
        <fullName evidence="2">FAD dependent oxidoreductase domain-containing protein</fullName>
    </recommendedName>
</protein>
<dbReference type="InterPro" id="IPR006076">
    <property type="entry name" value="FAD-dep_OxRdtase"/>
</dbReference>
<name>A0AA97PQ58_PYRO3</name>
<proteinExistence type="predicted"/>
<dbReference type="PANTHER" id="PTHR13847">
    <property type="entry name" value="SARCOSINE DEHYDROGENASE-RELATED"/>
    <property type="match status" value="1"/>
</dbReference>
<dbReference type="EMBL" id="JH793138">
    <property type="protein sequence ID" value="ELQ42623.1"/>
    <property type="molecule type" value="Genomic_DNA"/>
</dbReference>
<evidence type="ECO:0000256" key="1">
    <source>
        <dbReference type="SAM" id="MobiDB-lite"/>
    </source>
</evidence>
<accession>A0AA97PQ58</accession>
<dbReference type="Proteomes" id="UP000011086">
    <property type="component" value="Unassembled WGS sequence"/>
</dbReference>
<dbReference type="InterPro" id="IPR036188">
    <property type="entry name" value="FAD/NAD-bd_sf"/>
</dbReference>
<dbReference type="Gene3D" id="3.50.50.60">
    <property type="entry name" value="FAD/NAD(P)-binding domain"/>
    <property type="match status" value="1"/>
</dbReference>